<keyword evidence="1" id="KW-0805">Transcription regulation</keyword>
<dbReference type="GO" id="GO:0003677">
    <property type="term" value="F:DNA binding"/>
    <property type="evidence" value="ECO:0007669"/>
    <property type="project" value="UniProtKB-KW"/>
</dbReference>
<dbReference type="GO" id="GO:0006355">
    <property type="term" value="P:regulation of DNA-templated transcription"/>
    <property type="evidence" value="ECO:0007669"/>
    <property type="project" value="InterPro"/>
</dbReference>
<dbReference type="PRINTS" id="PR00038">
    <property type="entry name" value="HTHLUXR"/>
</dbReference>
<keyword evidence="3" id="KW-0804">Transcription</keyword>
<proteinExistence type="predicted"/>
<dbReference type="Gene3D" id="1.10.10.10">
    <property type="entry name" value="Winged helix-like DNA-binding domain superfamily/Winged helix DNA-binding domain"/>
    <property type="match status" value="1"/>
</dbReference>
<dbReference type="EMBL" id="FZOA01000006">
    <property type="protein sequence ID" value="SNR90166.1"/>
    <property type="molecule type" value="Genomic_DNA"/>
</dbReference>
<dbReference type="SUPFAM" id="SSF46894">
    <property type="entry name" value="C-terminal effector domain of the bipartite response regulators"/>
    <property type="match status" value="1"/>
</dbReference>
<dbReference type="SMART" id="SM00421">
    <property type="entry name" value="HTH_LUXR"/>
    <property type="match status" value="1"/>
</dbReference>
<name>A0A239A3D5_9PROT</name>
<keyword evidence="2" id="KW-0238">DNA-binding</keyword>
<dbReference type="InterPro" id="IPR016032">
    <property type="entry name" value="Sig_transdc_resp-reg_C-effctor"/>
</dbReference>
<dbReference type="InterPro" id="IPR036388">
    <property type="entry name" value="WH-like_DNA-bd_sf"/>
</dbReference>
<dbReference type="AlphaFoldDB" id="A0A239A3D5"/>
<dbReference type="CDD" id="cd06170">
    <property type="entry name" value="LuxR_C_like"/>
    <property type="match status" value="1"/>
</dbReference>
<reference evidence="6" key="1">
    <citation type="submission" date="2017-06" db="EMBL/GenBank/DDBJ databases">
        <authorList>
            <person name="Varghese N."/>
            <person name="Submissions S."/>
        </authorList>
    </citation>
    <scope>NUCLEOTIDE SEQUENCE [LARGE SCALE GENOMIC DNA]</scope>
    <source>
        <strain evidence="6">Ca-68</strain>
    </source>
</reference>
<evidence type="ECO:0000313" key="6">
    <source>
        <dbReference type="Proteomes" id="UP000198305"/>
    </source>
</evidence>
<evidence type="ECO:0000256" key="3">
    <source>
        <dbReference type="ARBA" id="ARBA00023163"/>
    </source>
</evidence>
<feature type="domain" description="HTH luxR-type" evidence="4">
    <location>
        <begin position="260"/>
        <end position="321"/>
    </location>
</feature>
<dbReference type="InterPro" id="IPR000792">
    <property type="entry name" value="Tscrpt_reg_LuxR_C"/>
</dbReference>
<sequence>MVAMAFSTEETLIGDLYQAALKEPAASFQQRALQMLGRSIGFDQAWWGILSPNSHGFSLRSSFRHELPLAFEEHWKLVSADDTLASDVHRAPKTTIHYTPADLSSTPGLKSLNGEQGIQHALCTSIFLPGQDAFFFITLFRSGQYAQPFTPHAISLKQQLTSHIYLSWKANLEAEIERMHIPNMLLKASTAFIDDTGLILCADSAFADMFRELCPKWRTPDHIALNLLNSASMSANGQFQIRSSLAGGLQRLDISRDLIFNRLTAREKEIALLYADGKSYKDIAFDLALSPTTVRHYLRLIYAKAEITDKSELVRLSDEYSSMLTMKEMTGAAEKASEFLLSRM</sequence>
<dbReference type="OrthoDB" id="6120865at2"/>
<protein>
    <submittedName>
        <fullName evidence="5">Transcriptional regulator, LuxR family</fullName>
    </submittedName>
</protein>
<evidence type="ECO:0000256" key="2">
    <source>
        <dbReference type="ARBA" id="ARBA00023125"/>
    </source>
</evidence>
<dbReference type="Proteomes" id="UP000198305">
    <property type="component" value="Unassembled WGS sequence"/>
</dbReference>
<dbReference type="Pfam" id="PF00196">
    <property type="entry name" value="GerE"/>
    <property type="match status" value="1"/>
</dbReference>
<evidence type="ECO:0000256" key="1">
    <source>
        <dbReference type="ARBA" id="ARBA00023015"/>
    </source>
</evidence>
<dbReference type="PANTHER" id="PTHR44688">
    <property type="entry name" value="DNA-BINDING TRANSCRIPTIONAL ACTIVATOR DEVR_DOSR"/>
    <property type="match status" value="1"/>
</dbReference>
<dbReference type="PANTHER" id="PTHR44688:SF16">
    <property type="entry name" value="DNA-BINDING TRANSCRIPTIONAL ACTIVATOR DEVR_DOSR"/>
    <property type="match status" value="1"/>
</dbReference>
<dbReference type="PROSITE" id="PS50043">
    <property type="entry name" value="HTH_LUXR_2"/>
    <property type="match status" value="1"/>
</dbReference>
<organism evidence="5 6">
    <name type="scientific">Methylobacillus rhizosphaerae</name>
    <dbReference type="NCBI Taxonomy" id="551994"/>
    <lineage>
        <taxon>Bacteria</taxon>
        <taxon>Pseudomonadati</taxon>
        <taxon>Pseudomonadota</taxon>
        <taxon>Betaproteobacteria</taxon>
        <taxon>Nitrosomonadales</taxon>
        <taxon>Methylophilaceae</taxon>
        <taxon>Methylobacillus</taxon>
    </lineage>
</organism>
<gene>
    <name evidence="5" type="ORF">SAMN05192560_1673</name>
</gene>
<evidence type="ECO:0000259" key="4">
    <source>
        <dbReference type="PROSITE" id="PS50043"/>
    </source>
</evidence>
<keyword evidence="6" id="KW-1185">Reference proteome</keyword>
<accession>A0A239A3D5</accession>
<evidence type="ECO:0000313" key="5">
    <source>
        <dbReference type="EMBL" id="SNR90166.1"/>
    </source>
</evidence>